<accession>A0A3G2R948</accession>
<keyword evidence="5" id="KW-1185">Reference proteome</keyword>
<dbReference type="Pfam" id="PF02571">
    <property type="entry name" value="CbiJ"/>
    <property type="match status" value="1"/>
</dbReference>
<dbReference type="Proteomes" id="UP000280960">
    <property type="component" value="Chromosome"/>
</dbReference>
<dbReference type="UniPathway" id="UPA00148"/>
<dbReference type="GO" id="GO:0016994">
    <property type="term" value="F:precorrin-6A reductase activity"/>
    <property type="evidence" value="ECO:0007669"/>
    <property type="project" value="UniProtKB-EC"/>
</dbReference>
<dbReference type="PROSITE" id="PS51014">
    <property type="entry name" value="COBK_CBIJ"/>
    <property type="match status" value="1"/>
</dbReference>
<reference evidence="4 5" key="1">
    <citation type="submission" date="2018-10" db="EMBL/GenBank/DDBJ databases">
        <authorList>
            <person name="Zhang X."/>
        </authorList>
    </citation>
    <scope>NUCLEOTIDE SEQUENCE [LARGE SCALE GENOMIC DNA]</scope>
    <source>
        <strain evidence="4 5">SK-G1</strain>
    </source>
</reference>
<evidence type="ECO:0000313" key="4">
    <source>
        <dbReference type="EMBL" id="AYO31548.1"/>
    </source>
</evidence>
<evidence type="ECO:0000256" key="3">
    <source>
        <dbReference type="ARBA" id="ARBA00023002"/>
    </source>
</evidence>
<evidence type="ECO:0000256" key="1">
    <source>
        <dbReference type="ARBA" id="ARBA00004953"/>
    </source>
</evidence>
<dbReference type="EC" id="1.3.1.54" evidence="4"/>
<dbReference type="GO" id="GO:0009236">
    <property type="term" value="P:cobalamin biosynthetic process"/>
    <property type="evidence" value="ECO:0007669"/>
    <property type="project" value="UniProtKB-UniPathway"/>
</dbReference>
<organism evidence="4 5">
    <name type="scientific">Biomaibacter acetigenes</name>
    <dbReference type="NCBI Taxonomy" id="2316383"/>
    <lineage>
        <taxon>Bacteria</taxon>
        <taxon>Bacillati</taxon>
        <taxon>Bacillota</taxon>
        <taxon>Clostridia</taxon>
        <taxon>Thermosediminibacterales</taxon>
        <taxon>Tepidanaerobacteraceae</taxon>
        <taxon>Biomaibacter</taxon>
    </lineage>
</organism>
<sequence length="255" mass="28551">MIMVLAGTKEGREIAEKLSSLNFPVIASTATDYGGKLLEGKARARTGPLNRNSLECFIREKNVELVIDATHPFAREISLNAIEACKNTKVKLIRYEREDSREYFFPNLIKVKTFDEAVAEARKHERIFLTIGSRNLDKFAILKKQGKHIIARVLPTSDVLKKCEDLGFLPGEIIAMEGPFSLQLNYCMFKDYRAGVVVTKDSGPGGGVMEKLRAAAKLNIPVILVERPVVDYPLVVRSMEEILEEIRKGVSVQDL</sequence>
<keyword evidence="2" id="KW-0169">Cobalamin biosynthesis</keyword>
<evidence type="ECO:0000256" key="2">
    <source>
        <dbReference type="ARBA" id="ARBA00022573"/>
    </source>
</evidence>
<name>A0A3G2R948_9FIRM</name>
<dbReference type="AlphaFoldDB" id="A0A3G2R948"/>
<dbReference type="KEGG" id="bacg:D2962_13905"/>
<dbReference type="InterPro" id="IPR003723">
    <property type="entry name" value="Precorrin-6x_reduct"/>
</dbReference>
<dbReference type="PANTHER" id="PTHR36925">
    <property type="entry name" value="COBALT-PRECORRIN-6A REDUCTASE"/>
    <property type="match status" value="1"/>
</dbReference>
<dbReference type="PANTHER" id="PTHR36925:SF1">
    <property type="entry name" value="COBALT-PRECORRIN-6A REDUCTASE"/>
    <property type="match status" value="1"/>
</dbReference>
<evidence type="ECO:0000313" key="5">
    <source>
        <dbReference type="Proteomes" id="UP000280960"/>
    </source>
</evidence>
<keyword evidence="3 4" id="KW-0560">Oxidoreductase</keyword>
<dbReference type="EMBL" id="CP033169">
    <property type="protein sequence ID" value="AYO31548.1"/>
    <property type="molecule type" value="Genomic_DNA"/>
</dbReference>
<dbReference type="NCBIfam" id="TIGR00715">
    <property type="entry name" value="precor6x_red"/>
    <property type="match status" value="1"/>
</dbReference>
<protein>
    <submittedName>
        <fullName evidence="4">Precorrin-6A reductase</fullName>
        <ecNumber evidence="4">1.3.1.54</ecNumber>
    </submittedName>
</protein>
<proteinExistence type="predicted"/>
<comment type="pathway">
    <text evidence="1">Cofactor biosynthesis; adenosylcobalamin biosynthesis.</text>
</comment>
<gene>
    <name evidence="4" type="primary">cobK</name>
    <name evidence="4" type="ORF">D2962_13905</name>
</gene>